<dbReference type="Proteomes" id="UP001518989">
    <property type="component" value="Unassembled WGS sequence"/>
</dbReference>
<evidence type="ECO:0008006" key="4">
    <source>
        <dbReference type="Google" id="ProtNLM"/>
    </source>
</evidence>
<keyword evidence="3" id="KW-1185">Reference proteome</keyword>
<feature type="region of interest" description="Disordered" evidence="1">
    <location>
        <begin position="38"/>
        <end position="60"/>
    </location>
</feature>
<dbReference type="EMBL" id="JACTNG010000006">
    <property type="protein sequence ID" value="MBO1079768.1"/>
    <property type="molecule type" value="Genomic_DNA"/>
</dbReference>
<feature type="compositionally biased region" description="Basic and acidic residues" evidence="1">
    <location>
        <begin position="50"/>
        <end position="60"/>
    </location>
</feature>
<organism evidence="2 3">
    <name type="scientific">Roseomonas haemaphysalidis</name>
    <dbReference type="NCBI Taxonomy" id="2768162"/>
    <lineage>
        <taxon>Bacteria</taxon>
        <taxon>Pseudomonadati</taxon>
        <taxon>Pseudomonadota</taxon>
        <taxon>Alphaproteobacteria</taxon>
        <taxon>Acetobacterales</taxon>
        <taxon>Roseomonadaceae</taxon>
        <taxon>Roseomonas</taxon>
    </lineage>
</organism>
<proteinExistence type="predicted"/>
<protein>
    <recommendedName>
        <fullName evidence="4">Entericidin A/B family lipoprotein</fullName>
    </recommendedName>
</protein>
<name>A0ABS3KQL8_9PROT</name>
<accession>A0ABS3KQL8</accession>
<comment type="caution">
    <text evidence="2">The sequence shown here is derived from an EMBL/GenBank/DDBJ whole genome shotgun (WGS) entry which is preliminary data.</text>
</comment>
<evidence type="ECO:0000313" key="2">
    <source>
        <dbReference type="EMBL" id="MBO1079768.1"/>
    </source>
</evidence>
<gene>
    <name evidence="2" type="ORF">IAI61_12080</name>
</gene>
<sequence length="60" mass="6258">MTFQVLSALVLLVPLAACNEGPGERAGRSLDNAGAAIRDAVDPPQGPAERMGRSIDRAVR</sequence>
<evidence type="ECO:0000313" key="3">
    <source>
        <dbReference type="Proteomes" id="UP001518989"/>
    </source>
</evidence>
<evidence type="ECO:0000256" key="1">
    <source>
        <dbReference type="SAM" id="MobiDB-lite"/>
    </source>
</evidence>
<reference evidence="2 3" key="1">
    <citation type="submission" date="2020-09" db="EMBL/GenBank/DDBJ databases">
        <title>Roseomonas.</title>
        <authorList>
            <person name="Zhu W."/>
        </authorList>
    </citation>
    <scope>NUCLEOTIDE SEQUENCE [LARGE SCALE GENOMIC DNA]</scope>
    <source>
        <strain evidence="2 3">573</strain>
    </source>
</reference>